<dbReference type="HOGENOM" id="CLU_2804928_0_0_9"/>
<gene>
    <name evidence="1" type="ORF">HDCHBGLK_02559</name>
</gene>
<protein>
    <submittedName>
        <fullName evidence="1">Uncharacterized protein</fullName>
    </submittedName>
</protein>
<keyword evidence="2" id="KW-1185">Reference proteome</keyword>
<dbReference type="Proteomes" id="UP000289664">
    <property type="component" value="Chromosome"/>
</dbReference>
<evidence type="ECO:0000313" key="1">
    <source>
        <dbReference type="EMBL" id="QBF75150.1"/>
    </source>
</evidence>
<name>B0N9X1_CLOS5</name>
<sequence length="67" mass="7551">MQRKKEVQANGLEKKRRSILCPKCGHRLLDASVNTKAQLVTPTKNCNPDFVIKCRHCSSEIGVIKTE</sequence>
<accession>B0N9X1</accession>
<dbReference type="KEGG" id="csci:HDCHBGLK_02559"/>
<dbReference type="AlphaFoldDB" id="B0N9X1"/>
<organism evidence="1 2">
    <name type="scientific">Clostridium scindens (strain ATCC 35704 / DSM 5676 / VPI 13733 / 19)</name>
    <dbReference type="NCBI Taxonomy" id="411468"/>
    <lineage>
        <taxon>Bacteria</taxon>
        <taxon>Bacillati</taxon>
        <taxon>Bacillota</taxon>
        <taxon>Clostridia</taxon>
        <taxon>Lachnospirales</taxon>
        <taxon>Lachnospiraceae</taxon>
    </lineage>
</organism>
<proteinExistence type="predicted"/>
<dbReference type="STRING" id="411468.CLOSCI_00233"/>
<dbReference type="OrthoDB" id="2066620at2"/>
<evidence type="ECO:0000313" key="2">
    <source>
        <dbReference type="Proteomes" id="UP000289664"/>
    </source>
</evidence>
<reference evidence="1 2" key="1">
    <citation type="journal article" date="2019" name="Appl. Environ. Microbiol.">
        <title>Clostridium scindens ATCC 35704: integration of nutritional requirements, the complete genome sequence, and global transcriptional responses to bile acids.</title>
        <authorList>
            <person name="Devendran S."/>
            <person name="Shrestha R."/>
            <person name="Alves J.M.P."/>
            <person name="Wolf P.G."/>
            <person name="Ly L."/>
            <person name="Hernandez A.G."/>
            <person name="Mendez-Garcia C."/>
            <person name="Inboden A."/>
            <person name="Wiley J."/>
            <person name="Paul O."/>
            <person name="Allen A."/>
            <person name="Springer E."/>
            <person name="Wright C.L."/>
            <person name="Fields C.J."/>
            <person name="Daniel S.L."/>
            <person name="Ridlon J.M."/>
        </authorList>
    </citation>
    <scope>NUCLEOTIDE SEQUENCE [LARGE SCALE GENOMIC DNA]</scope>
    <source>
        <strain evidence="1 2">ATCC 35704</strain>
    </source>
</reference>
<dbReference type="EMBL" id="CP036170">
    <property type="protein sequence ID" value="QBF75150.1"/>
    <property type="molecule type" value="Genomic_DNA"/>
</dbReference>
<dbReference type="GeneID" id="62696756"/>
<dbReference type="RefSeq" id="WP_004605800.1">
    <property type="nucleotide sequence ID" value="NZ_CP036170.1"/>
</dbReference>